<sequence>MGSIYCIMGKSSSGKDTIFKLLLDKGDLNLKRIVSYTTRPIRSNEKPGDEYNFVSIEEKDKLVEAGKVIEIRKYDTVHGPWFYFTVDDGQIDLSKNDYLIIGTVESFVKIRDYYGKDAVLPIYIEVDDGVRLSRALERERSQEHPKYEEMCRRFLADQQDFSQENLDAAQVSNVFKNDDDSRITCDRIAAFIKDRRG</sequence>
<keyword evidence="2" id="KW-0418">Kinase</keyword>
<dbReference type="EMBL" id="FNZX01000010">
    <property type="protein sequence ID" value="SEK76541.1"/>
    <property type="molecule type" value="Genomic_DNA"/>
</dbReference>
<evidence type="ECO:0000313" key="3">
    <source>
        <dbReference type="Proteomes" id="UP000182321"/>
    </source>
</evidence>
<gene>
    <name evidence="2" type="ORF">SAMN02910377_01764</name>
</gene>
<dbReference type="RefSeq" id="WP_074791106.1">
    <property type="nucleotide sequence ID" value="NZ_FNZX01000010.1"/>
</dbReference>
<proteinExistence type="predicted"/>
<dbReference type="InterPro" id="IPR020590">
    <property type="entry name" value="Guanylate_kinase_CS"/>
</dbReference>
<dbReference type="AlphaFoldDB" id="A0A1H7JPH2"/>
<keyword evidence="2" id="KW-0808">Transferase</keyword>
<dbReference type="SUPFAM" id="SSF52540">
    <property type="entry name" value="P-loop containing nucleoside triphosphate hydrolases"/>
    <property type="match status" value="1"/>
</dbReference>
<dbReference type="PROSITE" id="PS50052">
    <property type="entry name" value="GUANYLATE_KINASE_2"/>
    <property type="match status" value="1"/>
</dbReference>
<organism evidence="2 3">
    <name type="scientific">Pseudobutyrivibrio ruminis</name>
    <dbReference type="NCBI Taxonomy" id="46206"/>
    <lineage>
        <taxon>Bacteria</taxon>
        <taxon>Bacillati</taxon>
        <taxon>Bacillota</taxon>
        <taxon>Clostridia</taxon>
        <taxon>Lachnospirales</taxon>
        <taxon>Lachnospiraceae</taxon>
        <taxon>Pseudobutyrivibrio</taxon>
    </lineage>
</organism>
<dbReference type="Proteomes" id="UP000182321">
    <property type="component" value="Unassembled WGS sequence"/>
</dbReference>
<reference evidence="3" key="1">
    <citation type="submission" date="2016-10" db="EMBL/GenBank/DDBJ databases">
        <authorList>
            <person name="Varghese N."/>
        </authorList>
    </citation>
    <scope>NUCLEOTIDE SEQUENCE [LARGE SCALE GENOMIC DNA]</scope>
    <source>
        <strain evidence="3">ACV-9</strain>
    </source>
</reference>
<dbReference type="GO" id="GO:0016301">
    <property type="term" value="F:kinase activity"/>
    <property type="evidence" value="ECO:0007669"/>
    <property type="project" value="UniProtKB-KW"/>
</dbReference>
<dbReference type="PROSITE" id="PS00856">
    <property type="entry name" value="GUANYLATE_KINASE_1"/>
    <property type="match status" value="1"/>
</dbReference>
<evidence type="ECO:0000259" key="1">
    <source>
        <dbReference type="PROSITE" id="PS50052"/>
    </source>
</evidence>
<evidence type="ECO:0000313" key="2">
    <source>
        <dbReference type="EMBL" id="SEK76541.1"/>
    </source>
</evidence>
<keyword evidence="3" id="KW-1185">Reference proteome</keyword>
<dbReference type="Gene3D" id="3.40.50.300">
    <property type="entry name" value="P-loop containing nucleotide triphosphate hydrolases"/>
    <property type="match status" value="1"/>
</dbReference>
<accession>A0A1H7JPH2</accession>
<dbReference type="InterPro" id="IPR008145">
    <property type="entry name" value="GK/Ca_channel_bsu"/>
</dbReference>
<dbReference type="InterPro" id="IPR008144">
    <property type="entry name" value="Guanylate_kin-like_dom"/>
</dbReference>
<protein>
    <submittedName>
        <fullName evidence="2">Guanylate kinase</fullName>
    </submittedName>
</protein>
<feature type="domain" description="Guanylate kinase-like" evidence="1">
    <location>
        <begin position="2"/>
        <end position="193"/>
    </location>
</feature>
<dbReference type="InterPro" id="IPR027417">
    <property type="entry name" value="P-loop_NTPase"/>
</dbReference>
<dbReference type="Pfam" id="PF00625">
    <property type="entry name" value="Guanylate_kin"/>
    <property type="match status" value="1"/>
</dbReference>
<name>A0A1H7JPH2_9FIRM</name>